<evidence type="ECO:0000256" key="5">
    <source>
        <dbReference type="ARBA" id="ARBA00023136"/>
    </source>
</evidence>
<keyword evidence="6" id="KW-0066">ATP synthesis</keyword>
<keyword evidence="5" id="KW-0472">Membrane</keyword>
<dbReference type="STRING" id="1798384.A3D03_03715"/>
<dbReference type="PRINTS" id="PR00125">
    <property type="entry name" value="ATPASEDELTA"/>
</dbReference>
<dbReference type="InterPro" id="IPR000711">
    <property type="entry name" value="ATPase_OSCP/dsu"/>
</dbReference>
<keyword evidence="2" id="KW-0813">Transport</keyword>
<proteinExistence type="predicted"/>
<keyword evidence="4" id="KW-0406">Ion transport</keyword>
<evidence type="ECO:0000256" key="2">
    <source>
        <dbReference type="ARBA" id="ARBA00022448"/>
    </source>
</evidence>
<dbReference type="Proteomes" id="UP000177092">
    <property type="component" value="Unassembled WGS sequence"/>
</dbReference>
<evidence type="ECO:0000256" key="4">
    <source>
        <dbReference type="ARBA" id="ARBA00023065"/>
    </source>
</evidence>
<dbReference type="InterPro" id="IPR020781">
    <property type="entry name" value="ATPase_OSCP/d_CS"/>
</dbReference>
<evidence type="ECO:0000256" key="6">
    <source>
        <dbReference type="ARBA" id="ARBA00023310"/>
    </source>
</evidence>
<gene>
    <name evidence="7" type="ORF">A3D03_03715</name>
</gene>
<evidence type="ECO:0000313" key="7">
    <source>
        <dbReference type="EMBL" id="OGG19907.1"/>
    </source>
</evidence>
<dbReference type="NCBIfam" id="TIGR01145">
    <property type="entry name" value="ATP_synt_delta"/>
    <property type="match status" value="1"/>
</dbReference>
<dbReference type="PANTHER" id="PTHR11910">
    <property type="entry name" value="ATP SYNTHASE DELTA CHAIN"/>
    <property type="match status" value="1"/>
</dbReference>
<dbReference type="PROSITE" id="PS00389">
    <property type="entry name" value="ATPASE_DELTA"/>
    <property type="match status" value="1"/>
</dbReference>
<sequence>MKKPNSKSSHIVRGLMDFLTEAGEKKLLPDVTDELQGMVSELKKTDLIEINSVIPLTADQKQILTQSLRNLLQVNVPINFRLDKSLIGGFNIRLGDWFLDTSVKYQLIQMKSRLLD</sequence>
<dbReference type="GO" id="GO:0016020">
    <property type="term" value="C:membrane"/>
    <property type="evidence" value="ECO:0007669"/>
    <property type="project" value="UniProtKB-SubCell"/>
</dbReference>
<comment type="subcellular location">
    <subcellularLocation>
        <location evidence="1">Membrane</location>
    </subcellularLocation>
</comment>
<evidence type="ECO:0000313" key="8">
    <source>
        <dbReference type="Proteomes" id="UP000177092"/>
    </source>
</evidence>
<dbReference type="GO" id="GO:0046933">
    <property type="term" value="F:proton-transporting ATP synthase activity, rotational mechanism"/>
    <property type="evidence" value="ECO:0007669"/>
    <property type="project" value="InterPro"/>
</dbReference>
<evidence type="ECO:0000256" key="1">
    <source>
        <dbReference type="ARBA" id="ARBA00004370"/>
    </source>
</evidence>
<comment type="caution">
    <text evidence="7">The sequence shown here is derived from an EMBL/GenBank/DDBJ whole genome shotgun (WGS) entry which is preliminary data.</text>
</comment>
<reference evidence="7 8" key="1">
    <citation type="journal article" date="2016" name="Nat. Commun.">
        <title>Thousands of microbial genomes shed light on interconnected biogeochemical processes in an aquifer system.</title>
        <authorList>
            <person name="Anantharaman K."/>
            <person name="Brown C.T."/>
            <person name="Hug L.A."/>
            <person name="Sharon I."/>
            <person name="Castelle C.J."/>
            <person name="Probst A.J."/>
            <person name="Thomas B.C."/>
            <person name="Singh A."/>
            <person name="Wilkins M.J."/>
            <person name="Karaoz U."/>
            <person name="Brodie E.L."/>
            <person name="Williams K.H."/>
            <person name="Hubbard S.S."/>
            <person name="Banfield J.F."/>
        </authorList>
    </citation>
    <scope>NUCLEOTIDE SEQUENCE [LARGE SCALE GENOMIC DNA]</scope>
</reference>
<dbReference type="Pfam" id="PF00213">
    <property type="entry name" value="OSCP"/>
    <property type="match status" value="1"/>
</dbReference>
<protein>
    <submittedName>
        <fullName evidence="7">ATP synthase F1 subunit delta</fullName>
    </submittedName>
</protein>
<evidence type="ECO:0000256" key="3">
    <source>
        <dbReference type="ARBA" id="ARBA00022781"/>
    </source>
</evidence>
<dbReference type="AlphaFoldDB" id="A0A1F6A6H0"/>
<organism evidence="7 8">
    <name type="scientific">Candidatus Gottesmanbacteria bacterium RIFCSPHIGHO2_02_FULL_40_13</name>
    <dbReference type="NCBI Taxonomy" id="1798384"/>
    <lineage>
        <taxon>Bacteria</taxon>
        <taxon>Candidatus Gottesmaniibacteriota</taxon>
    </lineage>
</organism>
<accession>A0A1F6A6H0</accession>
<name>A0A1F6A6H0_9BACT</name>
<keyword evidence="3" id="KW-0375">Hydrogen ion transport</keyword>
<dbReference type="EMBL" id="MFJN01000066">
    <property type="protein sequence ID" value="OGG19907.1"/>
    <property type="molecule type" value="Genomic_DNA"/>
</dbReference>